<dbReference type="PROSITE" id="PS50082">
    <property type="entry name" value="WD_REPEATS_2"/>
    <property type="match status" value="4"/>
</dbReference>
<feature type="repeat" description="WD" evidence="3">
    <location>
        <begin position="384"/>
        <end position="416"/>
    </location>
</feature>
<dbReference type="PANTHER" id="PTHR44499:SF1">
    <property type="entry name" value="JOUBERIN"/>
    <property type="match status" value="1"/>
</dbReference>
<dbReference type="SMART" id="SM00320">
    <property type="entry name" value="WD40"/>
    <property type="match status" value="5"/>
</dbReference>
<proteinExistence type="predicted"/>
<feature type="repeat" description="WD" evidence="3">
    <location>
        <begin position="492"/>
        <end position="521"/>
    </location>
</feature>
<evidence type="ECO:0000313" key="5">
    <source>
        <dbReference type="Proteomes" id="UP001470230"/>
    </source>
</evidence>
<dbReference type="Proteomes" id="UP001470230">
    <property type="component" value="Unassembled WGS sequence"/>
</dbReference>
<comment type="caution">
    <text evidence="4">The sequence shown here is derived from an EMBL/GenBank/DDBJ whole genome shotgun (WGS) entry which is preliminary data.</text>
</comment>
<dbReference type="InterPro" id="IPR001680">
    <property type="entry name" value="WD40_rpt"/>
</dbReference>
<keyword evidence="1 3" id="KW-0853">WD repeat</keyword>
<dbReference type="EMBL" id="JAPFFF010000003">
    <property type="protein sequence ID" value="KAK8893919.1"/>
    <property type="molecule type" value="Genomic_DNA"/>
</dbReference>
<organism evidence="4 5">
    <name type="scientific">Tritrichomonas musculus</name>
    <dbReference type="NCBI Taxonomy" id="1915356"/>
    <lineage>
        <taxon>Eukaryota</taxon>
        <taxon>Metamonada</taxon>
        <taxon>Parabasalia</taxon>
        <taxon>Tritrichomonadida</taxon>
        <taxon>Tritrichomonadidae</taxon>
        <taxon>Tritrichomonas</taxon>
    </lineage>
</organism>
<feature type="repeat" description="WD" evidence="3">
    <location>
        <begin position="299"/>
        <end position="334"/>
    </location>
</feature>
<evidence type="ECO:0000256" key="1">
    <source>
        <dbReference type="ARBA" id="ARBA00022574"/>
    </source>
</evidence>
<reference evidence="4 5" key="1">
    <citation type="submission" date="2024-04" db="EMBL/GenBank/DDBJ databases">
        <title>Tritrichomonas musculus Genome.</title>
        <authorList>
            <person name="Alves-Ferreira E."/>
            <person name="Grigg M."/>
            <person name="Lorenzi H."/>
            <person name="Galac M."/>
        </authorList>
    </citation>
    <scope>NUCLEOTIDE SEQUENCE [LARGE SCALE GENOMIC DNA]</scope>
    <source>
        <strain evidence="4 5">EAF2021</strain>
    </source>
</reference>
<dbReference type="Gene3D" id="2.130.10.10">
    <property type="entry name" value="YVTN repeat-like/Quinoprotein amine dehydrogenase"/>
    <property type="match status" value="1"/>
</dbReference>
<name>A0ABR2KS02_9EUKA</name>
<keyword evidence="5" id="KW-1185">Reference proteome</keyword>
<protein>
    <submittedName>
        <fullName evidence="4">Jouberin</fullName>
    </submittedName>
</protein>
<evidence type="ECO:0000313" key="4">
    <source>
        <dbReference type="EMBL" id="KAK8893919.1"/>
    </source>
</evidence>
<feature type="repeat" description="WD" evidence="3">
    <location>
        <begin position="341"/>
        <end position="383"/>
    </location>
</feature>
<dbReference type="Pfam" id="PF00400">
    <property type="entry name" value="WD40"/>
    <property type="match status" value="4"/>
</dbReference>
<accession>A0ABR2KS02</accession>
<dbReference type="SUPFAM" id="SSF50978">
    <property type="entry name" value="WD40 repeat-like"/>
    <property type="match status" value="1"/>
</dbReference>
<evidence type="ECO:0000256" key="2">
    <source>
        <dbReference type="ARBA" id="ARBA00022737"/>
    </source>
</evidence>
<dbReference type="PROSITE" id="PS50294">
    <property type="entry name" value="WD_REPEATS_REGION"/>
    <property type="match status" value="2"/>
</dbReference>
<evidence type="ECO:0000256" key="3">
    <source>
        <dbReference type="PROSITE-ProRule" id="PRU00221"/>
    </source>
</evidence>
<sequence length="589" mass="66127">MGKDIFSIKVVGSTDIISNEPLNNVAVRISIVNSGTGQLLSKSKKTRKTFSQYENSKVIPPCQTRGINCNKYLTLSAIWDETFLYNEPISTILSPNVIIFFELIDCVPQKNDRGFHPVAWGFLKPSYQNKNLSVVDKTSVLQLYKYPSKFRTTILDYFVPVFELFQKKQAINSRLTVILSKRSKIEVCNVEKRPLNVFQKEIASKPADELLDTDILGQSDDLLKNENESQLKSNTKKCQVPKTLRDQIQAGENGALCLRYNHNGSILAAAVQIDEHYDIQFYGRQGGAKGAHIVLKSSFTAHLNLIHEISFSIDDQYLLSVSADGMAKVWNVDSVDNPVAELPHTCYLYSGKFHPLNNEIVATAGYDGVIKIWNVAKQKCIMALESHKTRINSIVFSPNGKQLFAGDASGCISVWDTDITEHDILEIKRLNFVIEGEIKGCCITHLDMGKSNLSLLVHTQDNIVRNFETKVMVPSQRYVGALCSKYRMESHFSPDGSFVIAGSENGSVMLWTVKGSDPIPVIEWSMKFSHPVTTIAWNPSDHIIAFSSFGTGQPILIYQFKPIVSFRRRPIPPRVLRPIKPKTETEDDQ</sequence>
<dbReference type="InterPro" id="IPR015943">
    <property type="entry name" value="WD40/YVTN_repeat-like_dom_sf"/>
</dbReference>
<dbReference type="InterPro" id="IPR019775">
    <property type="entry name" value="WD40_repeat_CS"/>
</dbReference>
<keyword evidence="2" id="KW-0677">Repeat</keyword>
<dbReference type="InterPro" id="IPR052803">
    <property type="entry name" value="Cilium-Associated_Jouberin"/>
</dbReference>
<dbReference type="PROSITE" id="PS00678">
    <property type="entry name" value="WD_REPEATS_1"/>
    <property type="match status" value="2"/>
</dbReference>
<dbReference type="PANTHER" id="PTHR44499">
    <property type="entry name" value="JOUBERIN"/>
    <property type="match status" value="1"/>
</dbReference>
<gene>
    <name evidence="4" type="ORF">M9Y10_022348</name>
</gene>
<dbReference type="InterPro" id="IPR036322">
    <property type="entry name" value="WD40_repeat_dom_sf"/>
</dbReference>